<feature type="signal peptide" evidence="1">
    <location>
        <begin position="1"/>
        <end position="24"/>
    </location>
</feature>
<dbReference type="EMBL" id="JAVHUL010000027">
    <property type="protein sequence ID" value="MDQ7917948.1"/>
    <property type="molecule type" value="Genomic_DNA"/>
</dbReference>
<keyword evidence="4" id="KW-1185">Reference proteome</keyword>
<evidence type="ECO:0000256" key="1">
    <source>
        <dbReference type="SAM" id="SignalP"/>
    </source>
</evidence>
<protein>
    <submittedName>
        <fullName evidence="3">DUF4412 domain-containing protein</fullName>
    </submittedName>
</protein>
<keyword evidence="1" id="KW-0732">Signal</keyword>
<dbReference type="InterPro" id="IPR025524">
    <property type="entry name" value="DUF4412"/>
</dbReference>
<dbReference type="RefSeq" id="WP_308864825.1">
    <property type="nucleotide sequence ID" value="NZ_JAVHUL010000027.1"/>
</dbReference>
<comment type="caution">
    <text evidence="3">The sequence shown here is derived from an EMBL/GenBank/DDBJ whole genome shotgun (WGS) entry which is preliminary data.</text>
</comment>
<dbReference type="Proteomes" id="UP001230915">
    <property type="component" value="Unassembled WGS sequence"/>
</dbReference>
<name>A0ABU1A2L7_9FLAO</name>
<evidence type="ECO:0000313" key="3">
    <source>
        <dbReference type="EMBL" id="MDQ7917948.1"/>
    </source>
</evidence>
<organism evidence="3 4">
    <name type="scientific">Mesonia profundi</name>
    <dbReference type="NCBI Taxonomy" id="3070998"/>
    <lineage>
        <taxon>Bacteria</taxon>
        <taxon>Pseudomonadati</taxon>
        <taxon>Bacteroidota</taxon>
        <taxon>Flavobacteriia</taxon>
        <taxon>Flavobacteriales</taxon>
        <taxon>Flavobacteriaceae</taxon>
        <taxon>Mesonia</taxon>
    </lineage>
</organism>
<dbReference type="Pfam" id="PF14371">
    <property type="entry name" value="DUF4412"/>
    <property type="match status" value="1"/>
</dbReference>
<reference evidence="3 4" key="1">
    <citation type="submission" date="2023-08" db="EMBL/GenBank/DDBJ databases">
        <title>Mesonia sp. MT50, isolated from deep-sea sediment of the Mariana Trench.</title>
        <authorList>
            <person name="Fu H."/>
        </authorList>
    </citation>
    <scope>NUCLEOTIDE SEQUENCE [LARGE SCALE GENOMIC DNA]</scope>
    <source>
        <strain evidence="3 4">MT50</strain>
    </source>
</reference>
<accession>A0ABU1A2L7</accession>
<gene>
    <name evidence="3" type="ORF">RBU60_10205</name>
</gene>
<sequence>MMKKISLFTFVTFVLLLFAGPVQAQRGFIKRQIKKKVEKDMREKHAEPQKEKGKKALEDITYENDNRYPVPENPVKATMVMETRGFKKNGKLKETSSIKMVFGDTGECMIMNEGDKDESRILFDYKGAATYMISIKEKTATKMPMINFQKLGEKLAGDQVNLEDDNGEWQRTQEQKEINGYNCRKYIYTNKKEKMKMYAWVTQDISIDLSGNHLFGGQIKDFSTNSASASSAKVDENFPRGMMVRSVFFEKNRDTPSTQMDITTFTKKSDPTYFDLSAYEVSDVLGKL</sequence>
<feature type="chain" id="PRO_5046510253" evidence="1">
    <location>
        <begin position="25"/>
        <end position="288"/>
    </location>
</feature>
<feature type="domain" description="DUF4412" evidence="2">
    <location>
        <begin position="97"/>
        <end position="271"/>
    </location>
</feature>
<evidence type="ECO:0000313" key="4">
    <source>
        <dbReference type="Proteomes" id="UP001230915"/>
    </source>
</evidence>
<proteinExistence type="predicted"/>
<evidence type="ECO:0000259" key="2">
    <source>
        <dbReference type="Pfam" id="PF14371"/>
    </source>
</evidence>